<feature type="region of interest" description="Disordered" evidence="1">
    <location>
        <begin position="22"/>
        <end position="150"/>
    </location>
</feature>
<feature type="compositionally biased region" description="Acidic residues" evidence="1">
    <location>
        <begin position="128"/>
        <end position="138"/>
    </location>
</feature>
<evidence type="ECO:0000313" key="2">
    <source>
        <dbReference type="EMBL" id="KAF4115251.1"/>
    </source>
</evidence>
<keyword evidence="3" id="KW-1185">Reference proteome</keyword>
<accession>A0A7J6D7W0</accession>
<name>A0A7J6D7W0_9TELE</name>
<dbReference type="EMBL" id="JAAMOB010000003">
    <property type="protein sequence ID" value="KAF4115251.1"/>
    <property type="molecule type" value="Genomic_DNA"/>
</dbReference>
<dbReference type="AlphaFoldDB" id="A0A7J6D7W0"/>
<gene>
    <name evidence="2" type="ORF">G5714_002740</name>
</gene>
<reference evidence="2 3" key="1">
    <citation type="submission" date="2020-04" db="EMBL/GenBank/DDBJ databases">
        <title>Chromosome-level genome assembly of a cyprinid fish Onychostoma macrolepis by integration of Nanopore Sequencing, Bionano and Hi-C technology.</title>
        <authorList>
            <person name="Wang D."/>
        </authorList>
    </citation>
    <scope>NUCLEOTIDE SEQUENCE [LARGE SCALE GENOMIC DNA]</scope>
    <source>
        <strain evidence="2">SWU-2019</strain>
        <tissue evidence="2">Muscle</tissue>
    </source>
</reference>
<proteinExistence type="predicted"/>
<organism evidence="2 3">
    <name type="scientific">Onychostoma macrolepis</name>
    <dbReference type="NCBI Taxonomy" id="369639"/>
    <lineage>
        <taxon>Eukaryota</taxon>
        <taxon>Metazoa</taxon>
        <taxon>Chordata</taxon>
        <taxon>Craniata</taxon>
        <taxon>Vertebrata</taxon>
        <taxon>Euteleostomi</taxon>
        <taxon>Actinopterygii</taxon>
        <taxon>Neopterygii</taxon>
        <taxon>Teleostei</taxon>
        <taxon>Ostariophysi</taxon>
        <taxon>Cypriniformes</taxon>
        <taxon>Cyprinidae</taxon>
        <taxon>Acrossocheilinae</taxon>
        <taxon>Onychostoma</taxon>
    </lineage>
</organism>
<comment type="caution">
    <text evidence="2">The sequence shown here is derived from an EMBL/GenBank/DDBJ whole genome shotgun (WGS) entry which is preliminary data.</text>
</comment>
<evidence type="ECO:0000256" key="1">
    <source>
        <dbReference type="SAM" id="MobiDB-lite"/>
    </source>
</evidence>
<sequence>MSTALSCDCKKAEVLLNLVRSRDDGCSDGVAKAGRPEKENKKRGKIGKTSTQQSRTHCDSSDGEDDWGCLVGVPVNRESRSERRHLQKKPSEPHPEDTVILNDADPEEENEQEVGQGEDDVSSGGEVGETDDAEESDVEPLSQPACKRVYPLRNRKAKKKFTYHTLGQPSIVDG</sequence>
<protein>
    <submittedName>
        <fullName evidence="2">Uncharacterized protein</fullName>
    </submittedName>
</protein>
<dbReference type="Proteomes" id="UP000579812">
    <property type="component" value="Unassembled WGS sequence"/>
</dbReference>
<evidence type="ECO:0000313" key="3">
    <source>
        <dbReference type="Proteomes" id="UP000579812"/>
    </source>
</evidence>
<feature type="compositionally biased region" description="Acidic residues" evidence="1">
    <location>
        <begin position="104"/>
        <end position="121"/>
    </location>
</feature>